<reference evidence="3" key="1">
    <citation type="journal article" date="2021" name="Proc. Natl. Acad. Sci. U.S.A.">
        <title>Three genomes in the algal genus Volvox reveal the fate of a haploid sex-determining region after a transition to homothallism.</title>
        <authorList>
            <person name="Yamamoto K."/>
            <person name="Hamaji T."/>
            <person name="Kawai-Toyooka H."/>
            <person name="Matsuzaki R."/>
            <person name="Takahashi F."/>
            <person name="Nishimura Y."/>
            <person name="Kawachi M."/>
            <person name="Noguchi H."/>
            <person name="Minakuchi Y."/>
            <person name="Umen J.G."/>
            <person name="Toyoda A."/>
            <person name="Nozaki H."/>
        </authorList>
    </citation>
    <scope>NUCLEOTIDE SEQUENCE</scope>
    <source>
        <strain evidence="3">NIES-3785</strain>
        <strain evidence="2">NIES-3786</strain>
    </source>
</reference>
<comment type="caution">
    <text evidence="3">The sequence shown here is derived from an EMBL/GenBank/DDBJ whole genome shotgun (WGS) entry which is preliminary data.</text>
</comment>
<gene>
    <name evidence="2" type="ORF">Vretifemale_3161</name>
    <name evidence="3" type="ORF">Vretimale_4534</name>
</gene>
<feature type="compositionally biased region" description="Low complexity" evidence="1">
    <location>
        <begin position="433"/>
        <end position="452"/>
    </location>
</feature>
<name>A0A8J4G509_9CHLO</name>
<feature type="region of interest" description="Disordered" evidence="1">
    <location>
        <begin position="335"/>
        <end position="377"/>
    </location>
</feature>
<dbReference type="AlphaFoldDB" id="A0A8J4G509"/>
<dbReference type="EMBL" id="BNCP01000004">
    <property type="protein sequence ID" value="GIL72866.1"/>
    <property type="molecule type" value="Genomic_DNA"/>
</dbReference>
<sequence>MAVEISQGVCDLCGASSDASLQECNWLTCTYQHCEGGLYHQECLEKYLKSNKLEKNRKTGFKCPRGCGKGTRFGLACPGRIDKSHPIHPRNEDKKKTKLAAVVVEPQRPPKPPTPAVQNCKAAKGKEESRADAAKDSKSAAVAKAAPVAKPVAAVAATWSVATPGQKLGRKEAATLPPRPEAVTKQKLVELAAQARRELGLPAPSTSMASHGSKGDLQVLASSAPGPSKPVSTAAASAWGKPSAPAVEPQTISPQPPMMSQLPQFQQLLQQAAGKKQIVKTVPAAAAASAQAVSRPAPAVPQPVTPPTPVWPALGTSQTSASVLFSAPSVLAQQASREATPWPGSPPSAWGSTMASAPAPQQSTQLSSQQGAMSSSLVQSTRAHGITGVVGPSSASISIGHFASMASAPAVPGSAVAQLAAAAFLAAEASSVQGPGAAAGSSGTASCSSERATASEPQQPSAVASSSTAAATVSAGSSSRTGSQLVGADFADEDAKEPKLTKAQKKNLKRTEKKRLPSCASAEQEQSPGEASTQEAPDAPLRASLDGDGNGLRHGTRGAPGASTRQIDPTTSSGSCRPTDSSGNGGHQRHPSHGSDDPEQAHIAEADEAAVMEELCINCIVARKVMSLITQLQRLGALEFVAAAAVQRHGSNLLAALEWLLVAGADAANAPPDVVLAAAAESASAAESEIDISEELQQLHEMQATMGVPTELLQQCVLDCNGDMPAAANTAMERMLSAPGASGSAVAPGSASAAAGGSRADDAHMSIGNGSMSTGRQGNGVALQCSASFYSVSSLDGAVSVADSETAFPQQQQQPKLPPQPARSSHFGVRLQDEPASCSSSGYGLGDAITAGFMRGGVVVGASGWPNGYLRESPPAVFGTGTSVAPSTSTGRSTSRLLHWLRDEPGRPATLEEDEQLSSLSGRCGLLGVLASDPIVDSPLSAAHGCGSMRFQSSSGETAGHTATMAFWLGSNGYHNSNTGPVGSATASAAGTQDPYSGSGRAEANNGNFSFMSALRKPTLLTPHVGTLRESQGGYGSRWINMATTEGARQGASTGMLFGGAAAASEPDPLTSHADGDNDLSSIMALINVR</sequence>
<feature type="compositionally biased region" description="Pro residues" evidence="1">
    <location>
        <begin position="298"/>
        <end position="310"/>
    </location>
</feature>
<dbReference type="Proteomes" id="UP000722791">
    <property type="component" value="Unassembled WGS sequence"/>
</dbReference>
<feature type="region of interest" description="Disordered" evidence="1">
    <location>
        <begin position="293"/>
        <end position="313"/>
    </location>
</feature>
<feature type="region of interest" description="Disordered" evidence="1">
    <location>
        <begin position="433"/>
        <end position="468"/>
    </location>
</feature>
<evidence type="ECO:0000313" key="3">
    <source>
        <dbReference type="EMBL" id="GIL99354.1"/>
    </source>
</evidence>
<feature type="region of interest" description="Disordered" evidence="1">
    <location>
        <begin position="202"/>
        <end position="259"/>
    </location>
</feature>
<feature type="compositionally biased region" description="Low complexity" evidence="1">
    <location>
        <begin position="339"/>
        <end position="353"/>
    </location>
</feature>
<evidence type="ECO:0008006" key="6">
    <source>
        <dbReference type="Google" id="ProtNLM"/>
    </source>
</evidence>
<feature type="region of interest" description="Disordered" evidence="1">
    <location>
        <begin position="803"/>
        <end position="827"/>
    </location>
</feature>
<feature type="region of interest" description="Disordered" evidence="1">
    <location>
        <begin position="496"/>
        <end position="599"/>
    </location>
</feature>
<accession>A0A8J4G509</accession>
<evidence type="ECO:0000313" key="5">
    <source>
        <dbReference type="Proteomes" id="UP000747110"/>
    </source>
</evidence>
<evidence type="ECO:0000313" key="4">
    <source>
        <dbReference type="Proteomes" id="UP000722791"/>
    </source>
</evidence>
<organism evidence="3 4">
    <name type="scientific">Volvox reticuliferus</name>
    <dbReference type="NCBI Taxonomy" id="1737510"/>
    <lineage>
        <taxon>Eukaryota</taxon>
        <taxon>Viridiplantae</taxon>
        <taxon>Chlorophyta</taxon>
        <taxon>core chlorophytes</taxon>
        <taxon>Chlorophyceae</taxon>
        <taxon>CS clade</taxon>
        <taxon>Chlamydomonadales</taxon>
        <taxon>Volvocaceae</taxon>
        <taxon>Volvox</taxon>
    </lineage>
</organism>
<dbReference type="EMBL" id="BNCQ01000006">
    <property type="protein sequence ID" value="GIL99354.1"/>
    <property type="molecule type" value="Genomic_DNA"/>
</dbReference>
<keyword evidence="5" id="KW-1185">Reference proteome</keyword>
<dbReference type="Proteomes" id="UP000747110">
    <property type="component" value="Unassembled WGS sequence"/>
</dbReference>
<feature type="compositionally biased region" description="Low complexity" evidence="1">
    <location>
        <begin position="739"/>
        <end position="758"/>
    </location>
</feature>
<feature type="compositionally biased region" description="Polar residues" evidence="1">
    <location>
        <begin position="563"/>
        <end position="582"/>
    </location>
</feature>
<feature type="compositionally biased region" description="Polar residues" evidence="1">
    <location>
        <begin position="521"/>
        <end position="535"/>
    </location>
</feature>
<feature type="region of interest" description="Disordered" evidence="1">
    <location>
        <begin position="739"/>
        <end position="774"/>
    </location>
</feature>
<protein>
    <recommendedName>
        <fullName evidence="6">UBA domain-containing protein</fullName>
    </recommendedName>
</protein>
<feature type="compositionally biased region" description="Polar residues" evidence="1">
    <location>
        <begin position="359"/>
        <end position="377"/>
    </location>
</feature>
<evidence type="ECO:0000313" key="2">
    <source>
        <dbReference type="EMBL" id="GIL72866.1"/>
    </source>
</evidence>
<proteinExistence type="predicted"/>
<evidence type="ECO:0000256" key="1">
    <source>
        <dbReference type="SAM" id="MobiDB-lite"/>
    </source>
</evidence>
<dbReference type="OrthoDB" id="515654at2759"/>
<feature type="compositionally biased region" description="Basic residues" evidence="1">
    <location>
        <begin position="502"/>
        <end position="513"/>
    </location>
</feature>